<dbReference type="OrthoDB" id="414171at2759"/>
<evidence type="ECO:0008006" key="4">
    <source>
        <dbReference type="Google" id="ProtNLM"/>
    </source>
</evidence>
<keyword evidence="3" id="KW-1185">Reference proteome</keyword>
<dbReference type="Proteomes" id="UP000041254">
    <property type="component" value="Unassembled WGS sequence"/>
</dbReference>
<dbReference type="CDD" id="cd10791">
    <property type="entry name" value="GH38N_AMII_like_1"/>
    <property type="match status" value="1"/>
</dbReference>
<dbReference type="Pfam" id="PF16477">
    <property type="entry name" value="DUF5054"/>
    <property type="match status" value="1"/>
</dbReference>
<organism evidence="2 3">
    <name type="scientific">Vitrella brassicaformis (strain CCMP3155)</name>
    <dbReference type="NCBI Taxonomy" id="1169540"/>
    <lineage>
        <taxon>Eukaryota</taxon>
        <taxon>Sar</taxon>
        <taxon>Alveolata</taxon>
        <taxon>Colpodellida</taxon>
        <taxon>Vitrellaceae</taxon>
        <taxon>Vitrella</taxon>
    </lineage>
</organism>
<dbReference type="OMA" id="TNFPMWW"/>
<sequence length="827" mass="93009">MPPNTQGATYRVSALDDERRVYEVLSVTRPQQVNSTFDYGPMRVNEADGSVEVTFHLVHQIKGKIEGCNAIQWSGNVAAKRWVRLPDVHTLFVVSMNHLDVGYDGINNYNKVGFITNVINTYFHAHFPRAMSIQETLRKMNHPIGYVYTTHAWLISLYLDCPTDLTLLGEPLICPSKREQERLIQAIYRGDITWHAFPFNSQIEMMDLPMFEFGLRLARDLDDRFGINQDIKVMSQRDVPGLTRAAIPILKKHGVKAITVGQNYGAPAIDPPAFIWKDPLTNSSIYTLYHPHQYGGIESGDVTILPNGFGIVPNIRQDNDGPPHSVEEILSDYNRMQMEYPNARIVSTGWNEFIEKMGDIEDCDYLPTLTGEIGDVWIQGIASDPLKLALYREISRVRAECFSSGKCHDDDPVLYDFSRFMLKVAEHTWGLPGVGDTKHWTNDAFASVRETDIFQKHEMSWAEQRVMMNEAIRMLLQANHPLGQMILSRIRELDPTPPSTDALTKMTNKTDTLKCTAGDNSKGLSIAFDGQTGGMRVVEVSDGGSKYDVSGMMAGELSYQTFTEDDFKYMQAVYGGDAGYHKINATSAAPVQKRWMPQLNDVYWDASSCRAVAVLGLPDETHTKYGGPKQTMMGAKLLPDTSSVEVTLHIINKTTTRLPEAAYLSFYGQPGDGDADDTWEMDKLGQWIRPDEVMRHGSIYQHGVLSGVRRVSSSQRMLIESLDAALTTPITDRKTIEGKWQGTPTALPVPVGPMLSTERVHGMAFNLWNNLWDTNYVLWYPYLKGEFKGDKDENIKYRFRVTVDKGNGAGEATSTPTSKKTMMRMVK</sequence>
<name>A0A0G4FXY6_VITBC</name>
<feature type="region of interest" description="Disordered" evidence="1">
    <location>
        <begin position="806"/>
        <end position="827"/>
    </location>
</feature>
<proteinExistence type="predicted"/>
<dbReference type="InParanoid" id="A0A0G4FXY6"/>
<evidence type="ECO:0000256" key="1">
    <source>
        <dbReference type="SAM" id="MobiDB-lite"/>
    </source>
</evidence>
<dbReference type="EMBL" id="CDMY01000524">
    <property type="protein sequence ID" value="CEM20297.1"/>
    <property type="molecule type" value="Genomic_DNA"/>
</dbReference>
<dbReference type="STRING" id="1169540.A0A0G4FXY6"/>
<gene>
    <name evidence="2" type="ORF">Vbra_16424</name>
</gene>
<evidence type="ECO:0000313" key="2">
    <source>
        <dbReference type="EMBL" id="CEM20297.1"/>
    </source>
</evidence>
<dbReference type="VEuPathDB" id="CryptoDB:Vbra_16424"/>
<dbReference type="AlphaFoldDB" id="A0A0G4FXY6"/>
<reference evidence="2 3" key="1">
    <citation type="submission" date="2014-11" db="EMBL/GenBank/DDBJ databases">
        <authorList>
            <person name="Zhu J."/>
            <person name="Qi W."/>
            <person name="Song R."/>
        </authorList>
    </citation>
    <scope>NUCLEOTIDE SEQUENCE [LARGE SCALE GENOMIC DNA]</scope>
</reference>
<dbReference type="InterPro" id="IPR032482">
    <property type="entry name" value="DUF5054"/>
</dbReference>
<evidence type="ECO:0000313" key="3">
    <source>
        <dbReference type="Proteomes" id="UP000041254"/>
    </source>
</evidence>
<protein>
    <recommendedName>
        <fullName evidence="4">Glycoside hydrolase family 38 N-terminal domain-containing protein</fullName>
    </recommendedName>
</protein>
<accession>A0A0G4FXY6</accession>